<name>A0A947DJ40_9CYAN</name>
<evidence type="ECO:0000313" key="4">
    <source>
        <dbReference type="Proteomes" id="UP000717364"/>
    </source>
</evidence>
<dbReference type="PANTHER" id="PTHR35400:SF3">
    <property type="entry name" value="SLL1072 PROTEIN"/>
    <property type="match status" value="1"/>
</dbReference>
<keyword evidence="4" id="KW-1185">Reference proteome</keyword>
<protein>
    <submittedName>
        <fullName evidence="3">Uma2 family endonuclease</fullName>
    </submittedName>
</protein>
<gene>
    <name evidence="3" type="ORF">IXB50_19200</name>
</gene>
<reference evidence="3" key="1">
    <citation type="submission" date="2020-11" db="EMBL/GenBank/DDBJ databases">
        <authorList>
            <person name="Konstantinou D."/>
            <person name="Gkelis S."/>
            <person name="Popin R."/>
            <person name="Fewer D."/>
            <person name="Sivonen K."/>
        </authorList>
    </citation>
    <scope>NUCLEOTIDE SEQUENCE</scope>
    <source>
        <strain evidence="3">TAU-MAC 1115</strain>
    </source>
</reference>
<dbReference type="EMBL" id="JADOES010000050">
    <property type="protein sequence ID" value="MBT9317554.1"/>
    <property type="molecule type" value="Genomic_DNA"/>
</dbReference>
<feature type="region of interest" description="Disordered" evidence="1">
    <location>
        <begin position="1"/>
        <end position="20"/>
    </location>
</feature>
<dbReference type="InterPro" id="IPR012296">
    <property type="entry name" value="Nuclease_put_TT1808"/>
</dbReference>
<keyword evidence="3" id="KW-0540">Nuclease</keyword>
<evidence type="ECO:0000259" key="2">
    <source>
        <dbReference type="Pfam" id="PF05685"/>
    </source>
</evidence>
<dbReference type="Gene3D" id="3.90.1570.10">
    <property type="entry name" value="tt1808, chain A"/>
    <property type="match status" value="1"/>
</dbReference>
<proteinExistence type="predicted"/>
<dbReference type="InterPro" id="IPR008538">
    <property type="entry name" value="Uma2"/>
</dbReference>
<evidence type="ECO:0000313" key="3">
    <source>
        <dbReference type="EMBL" id="MBT9317554.1"/>
    </source>
</evidence>
<accession>A0A947DJ40</accession>
<dbReference type="AlphaFoldDB" id="A0A947DJ40"/>
<feature type="domain" description="Putative restriction endonuclease" evidence="2">
    <location>
        <begin position="23"/>
        <end position="195"/>
    </location>
</feature>
<dbReference type="InterPro" id="IPR011335">
    <property type="entry name" value="Restrct_endonuc-II-like"/>
</dbReference>
<evidence type="ECO:0000256" key="1">
    <source>
        <dbReference type="SAM" id="MobiDB-lite"/>
    </source>
</evidence>
<keyword evidence="3" id="KW-0255">Endonuclease</keyword>
<sequence length="234" mass="25973">MASANQSVLSPPELENGDHLSRDEFERRYAAMPNLKKAELIEGVVYVPAALRYRKHGKPHSDIMMWLGVYAALTPGLEAADNSTVRLDLDNAPQPDALLRVKTAYGGQSYISEDDYVEGAPELIVEIAGSSAAYDLHEKKTVYRRNGVKEYIVWQVLDCQISWFQLTDGEYQQLSPDEQGLICSSFFPGLDLSVEALLKGDMATVLADVQKGLATAEHSTFVDWLDSQHKPRPS</sequence>
<dbReference type="CDD" id="cd06260">
    <property type="entry name" value="DUF820-like"/>
    <property type="match status" value="1"/>
</dbReference>
<dbReference type="RefSeq" id="WP_215610617.1">
    <property type="nucleotide sequence ID" value="NZ_JADOES010000050.1"/>
</dbReference>
<keyword evidence="3" id="KW-0378">Hydrolase</keyword>
<dbReference type="Pfam" id="PF05685">
    <property type="entry name" value="Uma2"/>
    <property type="match status" value="1"/>
</dbReference>
<comment type="caution">
    <text evidence="3">The sequence shown here is derived from an EMBL/GenBank/DDBJ whole genome shotgun (WGS) entry which is preliminary data.</text>
</comment>
<organism evidence="3 4">
    <name type="scientific">Leptothoe spongobia TAU-MAC 1115</name>
    <dbReference type="NCBI Taxonomy" id="1967444"/>
    <lineage>
        <taxon>Bacteria</taxon>
        <taxon>Bacillati</taxon>
        <taxon>Cyanobacteriota</taxon>
        <taxon>Cyanophyceae</taxon>
        <taxon>Nodosilineales</taxon>
        <taxon>Cymatolegaceae</taxon>
        <taxon>Leptothoe</taxon>
        <taxon>Leptothoe spongobia</taxon>
    </lineage>
</organism>
<dbReference type="Proteomes" id="UP000717364">
    <property type="component" value="Unassembled WGS sequence"/>
</dbReference>
<dbReference type="SUPFAM" id="SSF52980">
    <property type="entry name" value="Restriction endonuclease-like"/>
    <property type="match status" value="1"/>
</dbReference>
<reference evidence="3" key="2">
    <citation type="journal article" date="2021" name="Mar. Drugs">
        <title>Genome Reduction and Secondary Metabolism of the Marine Sponge-Associated Cyanobacterium Leptothoe.</title>
        <authorList>
            <person name="Konstantinou D."/>
            <person name="Popin R.V."/>
            <person name="Fewer D.P."/>
            <person name="Sivonen K."/>
            <person name="Gkelis S."/>
        </authorList>
    </citation>
    <scope>NUCLEOTIDE SEQUENCE</scope>
    <source>
        <strain evidence="3">TAU-MAC 1115</strain>
    </source>
</reference>
<dbReference type="GO" id="GO:0004519">
    <property type="term" value="F:endonuclease activity"/>
    <property type="evidence" value="ECO:0007669"/>
    <property type="project" value="UniProtKB-KW"/>
</dbReference>
<dbReference type="PANTHER" id="PTHR35400">
    <property type="entry name" value="SLR1083 PROTEIN"/>
    <property type="match status" value="1"/>
</dbReference>